<dbReference type="CDD" id="cd22157">
    <property type="entry name" value="F-box_AtFBW1-like"/>
    <property type="match status" value="1"/>
</dbReference>
<dbReference type="InterPro" id="IPR006527">
    <property type="entry name" value="F-box-assoc_dom_typ1"/>
</dbReference>
<dbReference type="PANTHER" id="PTHR31672:SF13">
    <property type="entry name" value="F-BOX PROTEIN CPR30-LIKE"/>
    <property type="match status" value="1"/>
</dbReference>
<dbReference type="PROSITE" id="PS50181">
    <property type="entry name" value="FBOX"/>
    <property type="match status" value="1"/>
</dbReference>
<dbReference type="Gene3D" id="1.20.1280.50">
    <property type="match status" value="1"/>
</dbReference>
<accession>A0A3P6EHK4</accession>
<sequence length="393" mass="45702">MISDLPRDLAERVLSRLPVTSLGGVRSTCKNWRALSKDRIFTKRHISEAKAAAKKRKEFQVVMMLDFRVYLFNVNFTNLLNTSMERIGKLVSPDRIEISQIFHCSGLLLCITKDKSRLVVWNPCSGQTRWIEPPRNSYYDILDRYALGYEMKKDKYSQRPSLKVLRFVDDYDPRVNRRVTKFEIYNLNSNSWKVVDCVNDPDWEIESHHYGVSIKGGNTYWCARQKHDPPRPDFLICFDFTTERFGPRLPLPFRTFWEETVTLSSVGETQLAVLCQKSTSLVFTVKIWITSEIGPNTVSWRKLFLAADMKPLIGFQFMYGSFFVDEKKKVAVVVDKDSNRYHPTRNMAYIIGKKGYVKQVDLGESRNLNCFPRVCSFVPSSMQINHRGNHNTL</sequence>
<dbReference type="Pfam" id="PF07734">
    <property type="entry name" value="FBA_1"/>
    <property type="match status" value="1"/>
</dbReference>
<evidence type="ECO:0000313" key="2">
    <source>
        <dbReference type="EMBL" id="VDD35951.1"/>
    </source>
</evidence>
<dbReference type="InterPro" id="IPR001810">
    <property type="entry name" value="F-box_dom"/>
</dbReference>
<evidence type="ECO:0000259" key="1">
    <source>
        <dbReference type="PROSITE" id="PS50181"/>
    </source>
</evidence>
<protein>
    <recommendedName>
        <fullName evidence="1">F-box domain-containing protein</fullName>
    </recommendedName>
</protein>
<dbReference type="InterPro" id="IPR036047">
    <property type="entry name" value="F-box-like_dom_sf"/>
</dbReference>
<feature type="domain" description="F-box" evidence="1">
    <location>
        <begin position="1"/>
        <end position="44"/>
    </location>
</feature>
<organism evidence="2">
    <name type="scientific">Brassica oleracea</name>
    <name type="common">Wild cabbage</name>
    <dbReference type="NCBI Taxonomy" id="3712"/>
    <lineage>
        <taxon>Eukaryota</taxon>
        <taxon>Viridiplantae</taxon>
        <taxon>Streptophyta</taxon>
        <taxon>Embryophyta</taxon>
        <taxon>Tracheophyta</taxon>
        <taxon>Spermatophyta</taxon>
        <taxon>Magnoliopsida</taxon>
        <taxon>eudicotyledons</taxon>
        <taxon>Gunneridae</taxon>
        <taxon>Pentapetalae</taxon>
        <taxon>rosids</taxon>
        <taxon>malvids</taxon>
        <taxon>Brassicales</taxon>
        <taxon>Brassicaceae</taxon>
        <taxon>Brassiceae</taxon>
        <taxon>Brassica</taxon>
    </lineage>
</organism>
<dbReference type="EMBL" id="LR031876">
    <property type="protein sequence ID" value="VDD35951.1"/>
    <property type="molecule type" value="Genomic_DNA"/>
</dbReference>
<proteinExistence type="predicted"/>
<dbReference type="InterPro" id="IPR017451">
    <property type="entry name" value="F-box-assoc_interact_dom"/>
</dbReference>
<dbReference type="AlphaFoldDB" id="A0A3P6EHK4"/>
<name>A0A3P6EHK4_BRAOL</name>
<reference evidence="2" key="1">
    <citation type="submission" date="2018-11" db="EMBL/GenBank/DDBJ databases">
        <authorList>
            <consortium name="Genoscope - CEA"/>
            <person name="William W."/>
        </authorList>
    </citation>
    <scope>NUCLEOTIDE SEQUENCE</scope>
</reference>
<dbReference type="SUPFAM" id="SSF81383">
    <property type="entry name" value="F-box domain"/>
    <property type="match status" value="1"/>
</dbReference>
<dbReference type="PANTHER" id="PTHR31672">
    <property type="entry name" value="BNACNNG10540D PROTEIN"/>
    <property type="match status" value="1"/>
</dbReference>
<dbReference type="Pfam" id="PF00646">
    <property type="entry name" value="F-box"/>
    <property type="match status" value="1"/>
</dbReference>
<dbReference type="NCBIfam" id="TIGR01640">
    <property type="entry name" value="F_box_assoc_1"/>
    <property type="match status" value="1"/>
</dbReference>
<dbReference type="InterPro" id="IPR050796">
    <property type="entry name" value="SCF_F-box_component"/>
</dbReference>
<dbReference type="SMART" id="SM00256">
    <property type="entry name" value="FBOX"/>
    <property type="match status" value="1"/>
</dbReference>
<gene>
    <name evidence="2" type="ORF">BOLC7T41511H</name>
</gene>